<dbReference type="OrthoDB" id="5361565at2759"/>
<keyword evidence="1" id="KW-0812">Transmembrane</keyword>
<proteinExistence type="predicted"/>
<keyword evidence="4" id="KW-1185">Reference proteome</keyword>
<sequence length="517" mass="54698">MASSWPSLCSFRSLALASLAIASRASAQSQCNVQPLSLTWSNITVTQDGLGVTRGIELGVGSPHQVFSFRPSTTLNNTRINNVLNCGSAGNNSCIGGLGGGFEQSKSRTYSLSIKSQWNGSAIDQEDSTGAFVYFNDDVGFQSQGDVDGFPLVMESEVGGGSQSGLPLGTNSSFLRAAVAGGVAPSQVFGLWSGSRGVNPRDGMLIIGGYDRARIKSGADSTTFPVGQWSLERACPLQVTITNLTYAGLPLINPERKPIIACIEPSAQRFTFPPTIATNFALLTGQNSTTYPKGMHYNTANRPTGDLQITLSNGYQSTIPNDELFAPLRGSDQNGRYAITNDSIVEAFIRDNRDKDPGDVNHEIGAMFLTFNYLTVDYAKNEFSLAPAKTKSLSEIPPDPVMVCTPDPSGPAPPPPPPSSSSTNVGAIAGGVVGGVGGLALIAGLAFALLRRNRNAKKGLSVSSTSFEPDAIHPAVHRHPSEMEDTQIPVVYEMPASRQASVRKSARAELRDGNVYT</sequence>
<feature type="transmembrane region" description="Helical" evidence="1">
    <location>
        <begin position="425"/>
        <end position="450"/>
    </location>
</feature>
<keyword evidence="2" id="KW-0732">Signal</keyword>
<organism evidence="3 4">
    <name type="scientific">Massariosphaeria phaeospora</name>
    <dbReference type="NCBI Taxonomy" id="100035"/>
    <lineage>
        <taxon>Eukaryota</taxon>
        <taxon>Fungi</taxon>
        <taxon>Dikarya</taxon>
        <taxon>Ascomycota</taxon>
        <taxon>Pezizomycotina</taxon>
        <taxon>Dothideomycetes</taxon>
        <taxon>Pleosporomycetidae</taxon>
        <taxon>Pleosporales</taxon>
        <taxon>Pleosporales incertae sedis</taxon>
        <taxon>Massariosphaeria</taxon>
    </lineage>
</organism>
<keyword evidence="1" id="KW-0472">Membrane</keyword>
<comment type="caution">
    <text evidence="3">The sequence shown here is derived from an EMBL/GenBank/DDBJ whole genome shotgun (WGS) entry which is preliminary data.</text>
</comment>
<dbReference type="Proteomes" id="UP000481861">
    <property type="component" value="Unassembled WGS sequence"/>
</dbReference>
<evidence type="ECO:0000313" key="3">
    <source>
        <dbReference type="EMBL" id="KAF2871115.1"/>
    </source>
</evidence>
<evidence type="ECO:0000313" key="4">
    <source>
        <dbReference type="Proteomes" id="UP000481861"/>
    </source>
</evidence>
<evidence type="ECO:0000256" key="2">
    <source>
        <dbReference type="SAM" id="SignalP"/>
    </source>
</evidence>
<dbReference type="Gene3D" id="2.40.70.10">
    <property type="entry name" value="Acid Proteases"/>
    <property type="match status" value="1"/>
</dbReference>
<gene>
    <name evidence="3" type="ORF">BDV95DRAFT_595011</name>
</gene>
<dbReference type="EMBL" id="JAADJZ010000012">
    <property type="protein sequence ID" value="KAF2871115.1"/>
    <property type="molecule type" value="Genomic_DNA"/>
</dbReference>
<keyword evidence="1" id="KW-1133">Transmembrane helix</keyword>
<dbReference type="InterPro" id="IPR021109">
    <property type="entry name" value="Peptidase_aspartic_dom_sf"/>
</dbReference>
<evidence type="ECO:0000256" key="1">
    <source>
        <dbReference type="SAM" id="Phobius"/>
    </source>
</evidence>
<accession>A0A7C8M9K6</accession>
<name>A0A7C8M9K6_9PLEO</name>
<dbReference type="AlphaFoldDB" id="A0A7C8M9K6"/>
<dbReference type="SUPFAM" id="SSF50630">
    <property type="entry name" value="Acid proteases"/>
    <property type="match status" value="1"/>
</dbReference>
<protein>
    <recommendedName>
        <fullName evidence="5">Aspartic peptidase domain-containing protein</fullName>
    </recommendedName>
</protein>
<reference evidence="3 4" key="1">
    <citation type="submission" date="2020-01" db="EMBL/GenBank/DDBJ databases">
        <authorList>
            <consortium name="DOE Joint Genome Institute"/>
            <person name="Haridas S."/>
            <person name="Albert R."/>
            <person name="Binder M."/>
            <person name="Bloem J."/>
            <person name="Labutti K."/>
            <person name="Salamov A."/>
            <person name="Andreopoulos B."/>
            <person name="Baker S.E."/>
            <person name="Barry K."/>
            <person name="Bills G."/>
            <person name="Bluhm B.H."/>
            <person name="Cannon C."/>
            <person name="Castanera R."/>
            <person name="Culley D.E."/>
            <person name="Daum C."/>
            <person name="Ezra D."/>
            <person name="Gonzalez J.B."/>
            <person name="Henrissat B."/>
            <person name="Kuo A."/>
            <person name="Liang C."/>
            <person name="Lipzen A."/>
            <person name="Lutzoni F."/>
            <person name="Magnuson J."/>
            <person name="Mondo S."/>
            <person name="Nolan M."/>
            <person name="Ohm R."/>
            <person name="Pangilinan J."/>
            <person name="Park H.-J.H."/>
            <person name="Ramirez L."/>
            <person name="Alfaro M."/>
            <person name="Sun H."/>
            <person name="Tritt A."/>
            <person name="Yoshinaga Y."/>
            <person name="Zwiers L.-H.L."/>
            <person name="Turgeon B.G."/>
            <person name="Goodwin S.B."/>
            <person name="Spatafora J.W."/>
            <person name="Crous P.W."/>
            <person name="Grigoriev I.V."/>
        </authorList>
    </citation>
    <scope>NUCLEOTIDE SEQUENCE [LARGE SCALE GENOMIC DNA]</scope>
    <source>
        <strain evidence="3 4">CBS 611.86</strain>
    </source>
</reference>
<feature type="chain" id="PRO_5028947597" description="Aspartic peptidase domain-containing protein" evidence="2">
    <location>
        <begin position="28"/>
        <end position="517"/>
    </location>
</feature>
<feature type="signal peptide" evidence="2">
    <location>
        <begin position="1"/>
        <end position="27"/>
    </location>
</feature>
<evidence type="ECO:0008006" key="5">
    <source>
        <dbReference type="Google" id="ProtNLM"/>
    </source>
</evidence>